<dbReference type="InterPro" id="IPR041756">
    <property type="entry name" value="M28_SGAP-like"/>
</dbReference>
<keyword evidence="10 15" id="KW-0732">Signal</keyword>
<dbReference type="GO" id="GO:0004177">
    <property type="term" value="F:aminopeptidase activity"/>
    <property type="evidence" value="ECO:0007669"/>
    <property type="project" value="UniProtKB-KW"/>
</dbReference>
<evidence type="ECO:0000259" key="17">
    <source>
        <dbReference type="Pfam" id="PF02225"/>
    </source>
</evidence>
<keyword evidence="8 15" id="KW-0645">Protease</keyword>
<dbReference type="InterPro" id="IPR003137">
    <property type="entry name" value="PA_domain"/>
</dbReference>
<dbReference type="STRING" id="336963.C4JZQ0"/>
<dbReference type="GO" id="GO:0005576">
    <property type="term" value="C:extracellular region"/>
    <property type="evidence" value="ECO:0007669"/>
    <property type="project" value="UniProtKB-SubCell"/>
</dbReference>
<name>C4JZQ0_UNCRE</name>
<dbReference type="CDD" id="cd03876">
    <property type="entry name" value="M28_SGAP_like"/>
    <property type="match status" value="1"/>
</dbReference>
<dbReference type="SUPFAM" id="SSF53187">
    <property type="entry name" value="Zn-dependent exopeptidases"/>
    <property type="match status" value="1"/>
</dbReference>
<keyword evidence="13" id="KW-0482">Metalloprotease</keyword>
<comment type="subcellular location">
    <subcellularLocation>
        <location evidence="3">Secreted</location>
    </subcellularLocation>
</comment>
<evidence type="ECO:0000256" key="1">
    <source>
        <dbReference type="ARBA" id="ARBA00001947"/>
    </source>
</evidence>
<dbReference type="PANTHER" id="PTHR12147">
    <property type="entry name" value="METALLOPEPTIDASE M28 FAMILY MEMBER"/>
    <property type="match status" value="1"/>
</dbReference>
<evidence type="ECO:0000256" key="10">
    <source>
        <dbReference type="ARBA" id="ARBA00022729"/>
    </source>
</evidence>
<dbReference type="InterPro" id="IPR046450">
    <property type="entry name" value="PA_dom_sf"/>
</dbReference>
<dbReference type="GO" id="GO:0008235">
    <property type="term" value="F:metalloexopeptidase activity"/>
    <property type="evidence" value="ECO:0007669"/>
    <property type="project" value="InterPro"/>
</dbReference>
<organism evidence="19 20">
    <name type="scientific">Uncinocarpus reesii (strain UAMH 1704)</name>
    <dbReference type="NCBI Taxonomy" id="336963"/>
    <lineage>
        <taxon>Eukaryota</taxon>
        <taxon>Fungi</taxon>
        <taxon>Dikarya</taxon>
        <taxon>Ascomycota</taxon>
        <taxon>Pezizomycotina</taxon>
        <taxon>Eurotiomycetes</taxon>
        <taxon>Eurotiomycetidae</taxon>
        <taxon>Onygenales</taxon>
        <taxon>Onygenaceae</taxon>
        <taxon>Uncinocarpus</taxon>
    </lineage>
</organism>
<dbReference type="EMBL" id="CH476619">
    <property type="protein sequence ID" value="EEP82786.1"/>
    <property type="molecule type" value="Genomic_DNA"/>
</dbReference>
<dbReference type="OMA" id="VDYIYNE"/>
<protein>
    <recommendedName>
        <fullName evidence="15">Peptide hydrolase</fullName>
        <ecNumber evidence="15">3.4.-.-</ecNumber>
    </recommendedName>
</protein>
<dbReference type="Pfam" id="PF04389">
    <property type="entry name" value="Peptidase_M28"/>
    <property type="match status" value="1"/>
</dbReference>
<dbReference type="PANTHER" id="PTHR12147:SF57">
    <property type="entry name" value="PEPTIDE HYDROLASE"/>
    <property type="match status" value="1"/>
</dbReference>
<evidence type="ECO:0000256" key="13">
    <source>
        <dbReference type="ARBA" id="ARBA00023049"/>
    </source>
</evidence>
<dbReference type="Proteomes" id="UP000002058">
    <property type="component" value="Unassembled WGS sequence"/>
</dbReference>
<evidence type="ECO:0000256" key="15">
    <source>
        <dbReference type="RuleBase" id="RU361240"/>
    </source>
</evidence>
<evidence type="ECO:0000256" key="7">
    <source>
        <dbReference type="ARBA" id="ARBA00022525"/>
    </source>
</evidence>
<evidence type="ECO:0000259" key="18">
    <source>
        <dbReference type="Pfam" id="PF04389"/>
    </source>
</evidence>
<dbReference type="OrthoDB" id="2214at2759"/>
<feature type="region of interest" description="Disordered" evidence="16">
    <location>
        <begin position="472"/>
        <end position="491"/>
    </location>
</feature>
<keyword evidence="11 15" id="KW-0378">Hydrolase</keyword>
<keyword evidence="6" id="KW-0031">Aminopeptidase</keyword>
<keyword evidence="7" id="KW-0964">Secreted</keyword>
<keyword evidence="20" id="KW-1185">Reference proteome</keyword>
<comment type="subunit">
    <text evidence="5">Monomer.</text>
</comment>
<gene>
    <name evidence="19" type="ORF">UREG_07651</name>
</gene>
<dbReference type="VEuPathDB" id="FungiDB:UREG_07651"/>
<evidence type="ECO:0000256" key="11">
    <source>
        <dbReference type="ARBA" id="ARBA00022801"/>
    </source>
</evidence>
<feature type="domain" description="PA" evidence="17">
    <location>
        <begin position="133"/>
        <end position="218"/>
    </location>
</feature>
<dbReference type="GO" id="GO:0006508">
    <property type="term" value="P:proteolysis"/>
    <property type="evidence" value="ECO:0007669"/>
    <property type="project" value="UniProtKB-KW"/>
</dbReference>
<keyword evidence="12 15" id="KW-0862">Zinc</keyword>
<evidence type="ECO:0000256" key="12">
    <source>
        <dbReference type="ARBA" id="ARBA00022833"/>
    </source>
</evidence>
<feature type="compositionally biased region" description="Basic and acidic residues" evidence="16">
    <location>
        <begin position="480"/>
        <end position="491"/>
    </location>
</feature>
<evidence type="ECO:0000313" key="20">
    <source>
        <dbReference type="Proteomes" id="UP000002058"/>
    </source>
</evidence>
<dbReference type="EC" id="3.4.-.-" evidence="15"/>
<dbReference type="InterPro" id="IPR007484">
    <property type="entry name" value="Peptidase_M28"/>
</dbReference>
<feature type="signal peptide" evidence="15">
    <location>
        <begin position="1"/>
        <end position="19"/>
    </location>
</feature>
<comment type="cofactor">
    <cofactor evidence="1">
        <name>Zn(2+)</name>
        <dbReference type="ChEBI" id="CHEBI:29105"/>
    </cofactor>
</comment>
<evidence type="ECO:0000256" key="5">
    <source>
        <dbReference type="ARBA" id="ARBA00011245"/>
    </source>
</evidence>
<evidence type="ECO:0000256" key="4">
    <source>
        <dbReference type="ARBA" id="ARBA00005957"/>
    </source>
</evidence>
<dbReference type="KEGG" id="ure:UREG_07651"/>
<dbReference type="FunFam" id="3.40.630.10:FF:000054">
    <property type="entry name" value="Peptide hydrolase"/>
    <property type="match status" value="1"/>
</dbReference>
<dbReference type="Gene3D" id="3.40.630.10">
    <property type="entry name" value="Zn peptidases"/>
    <property type="match status" value="1"/>
</dbReference>
<dbReference type="AlphaFoldDB" id="C4JZQ0"/>
<evidence type="ECO:0000256" key="16">
    <source>
        <dbReference type="SAM" id="MobiDB-lite"/>
    </source>
</evidence>
<evidence type="ECO:0000256" key="3">
    <source>
        <dbReference type="ARBA" id="ARBA00004613"/>
    </source>
</evidence>
<evidence type="ECO:0000256" key="6">
    <source>
        <dbReference type="ARBA" id="ARBA00022438"/>
    </source>
</evidence>
<dbReference type="InParanoid" id="C4JZQ0"/>
<reference evidence="20" key="1">
    <citation type="journal article" date="2009" name="Genome Res.">
        <title>Comparative genomic analyses of the human fungal pathogens Coccidioides and their relatives.</title>
        <authorList>
            <person name="Sharpton T.J."/>
            <person name="Stajich J.E."/>
            <person name="Rounsley S.D."/>
            <person name="Gardner M.J."/>
            <person name="Wortman J.R."/>
            <person name="Jordar V.S."/>
            <person name="Maiti R."/>
            <person name="Kodira C.D."/>
            <person name="Neafsey D.E."/>
            <person name="Zeng Q."/>
            <person name="Hung C.-Y."/>
            <person name="McMahan C."/>
            <person name="Muszewska A."/>
            <person name="Grynberg M."/>
            <person name="Mandel M.A."/>
            <person name="Kellner E.M."/>
            <person name="Barker B.M."/>
            <person name="Galgiani J.N."/>
            <person name="Orbach M.J."/>
            <person name="Kirkland T.N."/>
            <person name="Cole G.T."/>
            <person name="Henn M.R."/>
            <person name="Birren B.W."/>
            <person name="Taylor J.W."/>
        </authorList>
    </citation>
    <scope>NUCLEOTIDE SEQUENCE [LARGE SCALE GENOMIC DNA]</scope>
    <source>
        <strain evidence="20">UAMH 1704</strain>
    </source>
</reference>
<evidence type="ECO:0000256" key="9">
    <source>
        <dbReference type="ARBA" id="ARBA00022723"/>
    </source>
</evidence>
<comment type="function">
    <text evidence="2">Extracellular aminopeptidase that releases a wide variety of amino acids from natural peptides and contributes to pathogenicity.</text>
</comment>
<dbReference type="CDD" id="cd02130">
    <property type="entry name" value="PA_ScAPY_like"/>
    <property type="match status" value="1"/>
</dbReference>
<dbReference type="Pfam" id="PF02225">
    <property type="entry name" value="PA"/>
    <property type="match status" value="1"/>
</dbReference>
<evidence type="ECO:0000256" key="8">
    <source>
        <dbReference type="ARBA" id="ARBA00022670"/>
    </source>
</evidence>
<dbReference type="HOGENOM" id="CLU_024336_0_2_1"/>
<comment type="similarity">
    <text evidence="4">Belongs to the peptidase M28 family. M28A subfamily.</text>
</comment>
<feature type="chain" id="PRO_5005125040" description="Peptide hydrolase" evidence="15">
    <location>
        <begin position="20"/>
        <end position="509"/>
    </location>
</feature>
<keyword evidence="14" id="KW-0325">Glycoprotein</keyword>
<dbReference type="InterPro" id="IPR045175">
    <property type="entry name" value="M28_fam"/>
</dbReference>
<dbReference type="RefSeq" id="XP_002582878.1">
    <property type="nucleotide sequence ID" value="XM_002582832.1"/>
</dbReference>
<evidence type="ECO:0000313" key="19">
    <source>
        <dbReference type="EMBL" id="EEP82786.1"/>
    </source>
</evidence>
<dbReference type="GO" id="GO:0046872">
    <property type="term" value="F:metal ion binding"/>
    <property type="evidence" value="ECO:0007669"/>
    <property type="project" value="UniProtKB-KW"/>
</dbReference>
<dbReference type="eggNOG" id="KOG2195">
    <property type="taxonomic scope" value="Eukaryota"/>
</dbReference>
<proteinExistence type="inferred from homology"/>
<sequence>MKTTGYLALGAALASSASAAGLQNPQLGKRIPDIFKPLVSHDELMARVKLRDLEAGIDKLQSFADAHDNTRVFGEEGHRLTVDYIYNELRKTGYYHVTKQEQQHLWTRSDQELKINNKEYDAGAMTYSPSGRVEGDVVFVPNLGCAAGDYPSDTEGKIVLLERGTCSFAEKCALAYKAKAAGAVVYNSVPGPLRGTLGGVSDETVPIVGISREDGLALVGELENGSLSANLFVESRRENRTTLMRLFSWNVIAQTKGGNQRNVVMLGAHSDGVDAGPGINDNGSGSIGLLTIAKALTHFRVNNAVRFGWWTAEEFGLLGSEYYVDQLSDAELEKLRLYMNFDMIGSPNYVNGIYDGDGSAFNLTGPRGSSEIEHLFEKYFDEQGWPHIPTAFTGRSDYSAFILKNIPSGGLFTGAEVVKSDEQVRLFGGEAGKSFDPNYHGAGDTSENIHKGAYLLNTRGAAYAAAEYARSTRSLPPKDAPPKEKRGERKLKGYGGDLLGMCVEKACNY</sequence>
<feature type="domain" description="Peptidase M28" evidence="18">
    <location>
        <begin position="250"/>
        <end position="461"/>
    </location>
</feature>
<dbReference type="SUPFAM" id="SSF52025">
    <property type="entry name" value="PA domain"/>
    <property type="match status" value="1"/>
</dbReference>
<accession>C4JZQ0</accession>
<evidence type="ECO:0000256" key="14">
    <source>
        <dbReference type="ARBA" id="ARBA00023180"/>
    </source>
</evidence>
<evidence type="ECO:0000256" key="2">
    <source>
        <dbReference type="ARBA" id="ARBA00003423"/>
    </source>
</evidence>
<keyword evidence="9 15" id="KW-0479">Metal-binding</keyword>
<dbReference type="Gene3D" id="3.50.30.30">
    <property type="match status" value="1"/>
</dbReference>
<dbReference type="GeneID" id="8438854"/>
<dbReference type="FunCoup" id="C4JZQ0">
    <property type="interactions" value="28"/>
</dbReference>